<accession>A0ABS6RVE7</accession>
<name>A0ABS6RVE7_9BACT</name>
<dbReference type="EMBL" id="JABXWD010000035">
    <property type="protein sequence ID" value="MBV6340611.1"/>
    <property type="molecule type" value="Genomic_DNA"/>
</dbReference>
<organism evidence="2 3">
    <name type="scientific">Candidatus Magnetobacterium casense</name>
    <dbReference type="NCBI Taxonomy" id="1455061"/>
    <lineage>
        <taxon>Bacteria</taxon>
        <taxon>Pseudomonadati</taxon>
        <taxon>Nitrospirota</taxon>
        <taxon>Thermodesulfovibrionia</taxon>
        <taxon>Thermodesulfovibrionales</taxon>
        <taxon>Candidatus Magnetobacteriaceae</taxon>
        <taxon>Candidatus Magnetobacterium</taxon>
    </lineage>
</organism>
<dbReference type="Proteomes" id="UP001196980">
    <property type="component" value="Unassembled WGS sequence"/>
</dbReference>
<sequence length="165" mass="18781">MKSIVVYPACVMPVVCPDCGFGGNVKSENPPERDFKLNCPKCKETFLVKLNHRQFYRVKLNRPVTYSIDDIHDPFARNAKSGKIIDISRTGIRIEGKMRNYSKKYEKEGNILTLLFDLPPNKTLLKVKGEIKRLIIIDDNNFSMGIAFINLDVQTDLAIGTFLMP</sequence>
<dbReference type="InterPro" id="IPR009875">
    <property type="entry name" value="PilZ_domain"/>
</dbReference>
<dbReference type="Pfam" id="PF07238">
    <property type="entry name" value="PilZ"/>
    <property type="match status" value="1"/>
</dbReference>
<gene>
    <name evidence="2" type="ORF">HWQ67_03340</name>
</gene>
<protein>
    <submittedName>
        <fullName evidence="2">PilZ domain-containing protein</fullName>
    </submittedName>
</protein>
<evidence type="ECO:0000259" key="1">
    <source>
        <dbReference type="Pfam" id="PF07238"/>
    </source>
</evidence>
<dbReference type="RefSeq" id="WP_218251231.1">
    <property type="nucleotide sequence ID" value="NZ_JABXWD010000035.1"/>
</dbReference>
<feature type="domain" description="PilZ" evidence="1">
    <location>
        <begin position="52"/>
        <end position="162"/>
    </location>
</feature>
<proteinExistence type="predicted"/>
<comment type="caution">
    <text evidence="2">The sequence shown here is derived from an EMBL/GenBank/DDBJ whole genome shotgun (WGS) entry which is preliminary data.</text>
</comment>
<evidence type="ECO:0000313" key="2">
    <source>
        <dbReference type="EMBL" id="MBV6340611.1"/>
    </source>
</evidence>
<keyword evidence="3" id="KW-1185">Reference proteome</keyword>
<evidence type="ECO:0000313" key="3">
    <source>
        <dbReference type="Proteomes" id="UP001196980"/>
    </source>
</evidence>
<reference evidence="2 3" key="1">
    <citation type="journal article" date="2020" name="J Geophys Res Biogeosci">
        <title>Magnetotaxis as an Adaptation to Enable Bacterial Shuttling of Microbial Sulfur and Sulfur Cycling Across Aquatic Oxic#Anoxic Interfaces.</title>
        <authorList>
            <person name="Li J."/>
            <person name="Liu P."/>
            <person name="Wang J."/>
            <person name="Roberts A.P."/>
            <person name="Pan Y."/>
        </authorList>
    </citation>
    <scope>NUCLEOTIDE SEQUENCE [LARGE SCALE GENOMIC DNA]</scope>
    <source>
        <strain evidence="2 3">MYR-1_YQ</strain>
    </source>
</reference>